<evidence type="ECO:0000313" key="2">
    <source>
        <dbReference type="EMBL" id="RUL51606.1"/>
    </source>
</evidence>
<name>A0A432LAL5_9BACI</name>
<gene>
    <name evidence="2" type="ORF">EK386_12085</name>
</gene>
<evidence type="ECO:0000313" key="3">
    <source>
        <dbReference type="Proteomes" id="UP000287910"/>
    </source>
</evidence>
<reference evidence="2 3" key="1">
    <citation type="submission" date="2018-12" db="EMBL/GenBank/DDBJ databases">
        <title>Lysinibacillus antri sp. nov., isolated from a cave soil.</title>
        <authorList>
            <person name="Narsing Rao M.P."/>
            <person name="Zhang H."/>
            <person name="Dong Z.-Y."/>
            <person name="Niu X.-K."/>
            <person name="Zhang K."/>
            <person name="Fang B.-Z."/>
            <person name="Kang Y.-Q."/>
            <person name="Xiao M."/>
            <person name="Li W.-J."/>
        </authorList>
    </citation>
    <scope>NUCLEOTIDE SEQUENCE [LARGE SCALE GENOMIC DNA]</scope>
    <source>
        <strain evidence="2 3">SYSU K30002</strain>
    </source>
</reference>
<protein>
    <recommendedName>
        <fullName evidence="4">Tryptophan-rich sensory protein</fullName>
    </recommendedName>
</protein>
<feature type="transmembrane region" description="Helical" evidence="1">
    <location>
        <begin position="193"/>
        <end position="209"/>
    </location>
</feature>
<evidence type="ECO:0008006" key="4">
    <source>
        <dbReference type="Google" id="ProtNLM"/>
    </source>
</evidence>
<evidence type="ECO:0000256" key="1">
    <source>
        <dbReference type="SAM" id="Phobius"/>
    </source>
</evidence>
<dbReference type="EMBL" id="RYYR01000015">
    <property type="protein sequence ID" value="RUL51606.1"/>
    <property type="molecule type" value="Genomic_DNA"/>
</dbReference>
<accession>A0A432LAL5</accession>
<organism evidence="2 3">
    <name type="scientific">Lysinibacillus antri</name>
    <dbReference type="NCBI Taxonomy" id="2498145"/>
    <lineage>
        <taxon>Bacteria</taxon>
        <taxon>Bacillati</taxon>
        <taxon>Bacillota</taxon>
        <taxon>Bacilli</taxon>
        <taxon>Bacillales</taxon>
        <taxon>Bacillaceae</taxon>
        <taxon>Lysinibacillus</taxon>
    </lineage>
</organism>
<feature type="transmembrane region" description="Helical" evidence="1">
    <location>
        <begin position="38"/>
        <end position="63"/>
    </location>
</feature>
<dbReference type="AlphaFoldDB" id="A0A432LAL5"/>
<sequence>MSRLIAITIFLIVTIFFTINAFWLQLAGHSTLEIINRLPILFAPASFVYFIWFIVFIFLFLWIKNYWTLRQSEKFISTLQTSIFIFILILQIASLFSWHHEHFIQSIIFLGIQLISLFALYLTYPLKMEMLKLRIPIAIYFSWTTFLFILHFCYILVHTGWNGFGLSNALWAVIIMTIGTAIALHLRYHHYDIAYPIIFIWCYIGIAIANGFDELLVTTAALFLTGVLMAGIFLMKKNPARLN</sequence>
<keyword evidence="1" id="KW-1133">Transmembrane helix</keyword>
<feature type="transmembrane region" description="Helical" evidence="1">
    <location>
        <begin position="169"/>
        <end position="186"/>
    </location>
</feature>
<feature type="transmembrane region" description="Helical" evidence="1">
    <location>
        <begin position="215"/>
        <end position="235"/>
    </location>
</feature>
<dbReference type="Proteomes" id="UP000287910">
    <property type="component" value="Unassembled WGS sequence"/>
</dbReference>
<keyword evidence="3" id="KW-1185">Reference proteome</keyword>
<feature type="transmembrane region" description="Helical" evidence="1">
    <location>
        <begin position="75"/>
        <end position="97"/>
    </location>
</feature>
<feature type="transmembrane region" description="Helical" evidence="1">
    <location>
        <begin position="135"/>
        <end position="157"/>
    </location>
</feature>
<feature type="transmembrane region" description="Helical" evidence="1">
    <location>
        <begin position="103"/>
        <end position="123"/>
    </location>
</feature>
<comment type="caution">
    <text evidence="2">The sequence shown here is derived from an EMBL/GenBank/DDBJ whole genome shotgun (WGS) entry which is preliminary data.</text>
</comment>
<proteinExistence type="predicted"/>
<keyword evidence="1" id="KW-0812">Transmembrane</keyword>
<feature type="transmembrane region" description="Helical" evidence="1">
    <location>
        <begin position="7"/>
        <end position="26"/>
    </location>
</feature>
<dbReference type="RefSeq" id="WP_126659429.1">
    <property type="nucleotide sequence ID" value="NZ_RYYR01000015.1"/>
</dbReference>
<keyword evidence="1" id="KW-0472">Membrane</keyword>